<proteinExistence type="inferred from homology"/>
<dbReference type="RefSeq" id="XP_038780572.1">
    <property type="nucleotide sequence ID" value="XM_038924644.1"/>
</dbReference>
<comment type="subcellular location">
    <subcellularLocation>
        <location evidence="1">Nucleus</location>
    </subcellularLocation>
</comment>
<evidence type="ECO:0000256" key="3">
    <source>
        <dbReference type="ARBA" id="ARBA00022618"/>
    </source>
</evidence>
<keyword evidence="3" id="KW-0132">Cell division</keyword>
<dbReference type="EMBL" id="CP064815">
    <property type="protein sequence ID" value="QPG77007.1"/>
    <property type="molecule type" value="Genomic_DNA"/>
</dbReference>
<sequence length="218" mass="24892">MAEPHTTIPSKQVPNRSKLALKGDSKIVADFFEYSIHTILYQRGIYSPSDFKTVKKYGLSMLVSADDEVIEYMNRIMKQLRRWIYSGMISKLVIAIVSKESGEVVETWRFDLKVNKADDEKNGDEEKERNQSKEDIKREIQAIIRQITASVTFLPELQGGHTFNVLVYADPNSKVPPDWGESEAKEVVGDSVESVRFRSFTTDTHSVSTFVSYRISDQ</sequence>
<evidence type="ECO:0000313" key="9">
    <source>
        <dbReference type="Proteomes" id="UP000662931"/>
    </source>
</evidence>
<gene>
    <name evidence="8" type="ORF">FOA43_004402</name>
</gene>
<dbReference type="GeneID" id="62197802"/>
<dbReference type="GO" id="GO:0000776">
    <property type="term" value="C:kinetochore"/>
    <property type="evidence" value="ECO:0007669"/>
    <property type="project" value="TreeGrafter"/>
</dbReference>
<feature type="domain" description="HORMA" evidence="7">
    <location>
        <begin position="22"/>
        <end position="211"/>
    </location>
</feature>
<dbReference type="Pfam" id="PF02301">
    <property type="entry name" value="HORMA"/>
    <property type="match status" value="1"/>
</dbReference>
<name>A0A875RXR4_EENNA</name>
<dbReference type="FunFam" id="3.30.900.10:FF:000002">
    <property type="entry name" value="Mitotic spindle assembly checkpoint protein MAD2A"/>
    <property type="match status" value="1"/>
</dbReference>
<evidence type="ECO:0000256" key="4">
    <source>
        <dbReference type="ARBA" id="ARBA00022776"/>
    </source>
</evidence>
<dbReference type="GO" id="GO:0005737">
    <property type="term" value="C:cytoplasm"/>
    <property type="evidence" value="ECO:0007669"/>
    <property type="project" value="TreeGrafter"/>
</dbReference>
<dbReference type="OrthoDB" id="1806at2759"/>
<keyword evidence="9" id="KW-1185">Reference proteome</keyword>
<evidence type="ECO:0000313" key="8">
    <source>
        <dbReference type="EMBL" id="QPG77007.1"/>
    </source>
</evidence>
<protein>
    <recommendedName>
        <fullName evidence="7">HORMA domain-containing protein</fullName>
    </recommendedName>
</protein>
<dbReference type="Gene3D" id="3.30.900.10">
    <property type="entry name" value="HORMA domain"/>
    <property type="match status" value="1"/>
</dbReference>
<dbReference type="Proteomes" id="UP000662931">
    <property type="component" value="Chromosome 4"/>
</dbReference>
<evidence type="ECO:0000256" key="2">
    <source>
        <dbReference type="ARBA" id="ARBA00010348"/>
    </source>
</evidence>
<dbReference type="InterPro" id="IPR045091">
    <property type="entry name" value="Mad2-like"/>
</dbReference>
<evidence type="ECO:0000256" key="1">
    <source>
        <dbReference type="ARBA" id="ARBA00004123"/>
    </source>
</evidence>
<keyword evidence="4" id="KW-0498">Mitosis</keyword>
<dbReference type="AlphaFoldDB" id="A0A875RXR4"/>
<dbReference type="PROSITE" id="PS50815">
    <property type="entry name" value="HORMA"/>
    <property type="match status" value="1"/>
</dbReference>
<comment type="similarity">
    <text evidence="2">Belongs to the MAD2 family.</text>
</comment>
<dbReference type="GO" id="GO:0005654">
    <property type="term" value="C:nucleoplasm"/>
    <property type="evidence" value="ECO:0007669"/>
    <property type="project" value="TreeGrafter"/>
</dbReference>
<reference evidence="8" key="1">
    <citation type="submission" date="2020-10" db="EMBL/GenBank/DDBJ databases">
        <authorList>
            <person name="Roach M.J.R."/>
        </authorList>
    </citation>
    <scope>NUCLEOTIDE SEQUENCE</scope>
    <source>
        <strain evidence="8">CBS 1945</strain>
    </source>
</reference>
<dbReference type="GO" id="GO:0007094">
    <property type="term" value="P:mitotic spindle assembly checkpoint signaling"/>
    <property type="evidence" value="ECO:0007669"/>
    <property type="project" value="TreeGrafter"/>
</dbReference>
<dbReference type="PANTHER" id="PTHR11842">
    <property type="entry name" value="MITOTIC SPINDLE ASSEMBLY CHECKPOINT PROTEIN MAD2"/>
    <property type="match status" value="1"/>
</dbReference>
<keyword evidence="6" id="KW-0131">Cell cycle</keyword>
<dbReference type="InterPro" id="IPR036570">
    <property type="entry name" value="HORMA_dom_sf"/>
</dbReference>
<accession>A0A875RXR4</accession>
<dbReference type="PANTHER" id="PTHR11842:SF11">
    <property type="entry name" value="MITOTIC SPINDLE ASSEMBLY CHECKPOINT PROTEIN MAD2A"/>
    <property type="match status" value="1"/>
</dbReference>
<dbReference type="SUPFAM" id="SSF56019">
    <property type="entry name" value="The spindle assembly checkpoint protein mad2"/>
    <property type="match status" value="1"/>
</dbReference>
<evidence type="ECO:0000256" key="5">
    <source>
        <dbReference type="ARBA" id="ARBA00023242"/>
    </source>
</evidence>
<evidence type="ECO:0000256" key="6">
    <source>
        <dbReference type="ARBA" id="ARBA00023306"/>
    </source>
</evidence>
<organism evidence="8 9">
    <name type="scientific">Eeniella nana</name>
    <name type="common">Yeast</name>
    <name type="synonym">Brettanomyces nanus</name>
    <dbReference type="NCBI Taxonomy" id="13502"/>
    <lineage>
        <taxon>Eukaryota</taxon>
        <taxon>Fungi</taxon>
        <taxon>Dikarya</taxon>
        <taxon>Ascomycota</taxon>
        <taxon>Saccharomycotina</taxon>
        <taxon>Pichiomycetes</taxon>
        <taxon>Pichiales</taxon>
        <taxon>Pichiaceae</taxon>
        <taxon>Brettanomyces</taxon>
    </lineage>
</organism>
<evidence type="ECO:0000259" key="7">
    <source>
        <dbReference type="PROSITE" id="PS50815"/>
    </source>
</evidence>
<dbReference type="KEGG" id="bnn:FOA43_004402"/>
<keyword evidence="5" id="KW-0539">Nucleus</keyword>
<dbReference type="GO" id="GO:0033597">
    <property type="term" value="C:mitotic checkpoint complex"/>
    <property type="evidence" value="ECO:0007669"/>
    <property type="project" value="UniProtKB-ARBA"/>
</dbReference>
<dbReference type="GO" id="GO:0051301">
    <property type="term" value="P:cell division"/>
    <property type="evidence" value="ECO:0007669"/>
    <property type="project" value="UniProtKB-KW"/>
</dbReference>
<dbReference type="InterPro" id="IPR003511">
    <property type="entry name" value="HORMA_dom"/>
</dbReference>